<dbReference type="PANTHER" id="PTHR35866">
    <property type="entry name" value="PUTATIVE-RELATED"/>
    <property type="match status" value="1"/>
</dbReference>
<organism evidence="1 2">
    <name type="scientific">Bacteriovorax antarcticus</name>
    <dbReference type="NCBI Taxonomy" id="3088717"/>
    <lineage>
        <taxon>Bacteria</taxon>
        <taxon>Pseudomonadati</taxon>
        <taxon>Bdellovibrionota</taxon>
        <taxon>Bacteriovoracia</taxon>
        <taxon>Bacteriovoracales</taxon>
        <taxon>Bacteriovoracaceae</taxon>
        <taxon>Bacteriovorax</taxon>
    </lineage>
</organism>
<proteinExistence type="predicted"/>
<dbReference type="EMBL" id="JAYGJQ010000002">
    <property type="protein sequence ID" value="MEA9356948.1"/>
    <property type="molecule type" value="Genomic_DNA"/>
</dbReference>
<evidence type="ECO:0000313" key="1">
    <source>
        <dbReference type="EMBL" id="MEA9356948.1"/>
    </source>
</evidence>
<evidence type="ECO:0000313" key="2">
    <source>
        <dbReference type="Proteomes" id="UP001302274"/>
    </source>
</evidence>
<name>A0ABU5VX74_9BACT</name>
<comment type="caution">
    <text evidence="1">The sequence shown here is derived from an EMBL/GenBank/DDBJ whole genome shotgun (WGS) entry which is preliminary data.</text>
</comment>
<dbReference type="RefSeq" id="WP_323576842.1">
    <property type="nucleotide sequence ID" value="NZ_JAYGJQ010000002.1"/>
</dbReference>
<reference evidence="1 2" key="1">
    <citation type="submission" date="2023-11" db="EMBL/GenBank/DDBJ databases">
        <title>A Novel Polar Bacteriovorax (B. antarcticus) Isolated from the Biocrust in Antarctica.</title>
        <authorList>
            <person name="Mun W."/>
            <person name="Choi S.Y."/>
            <person name="Mitchell R.J."/>
        </authorList>
    </citation>
    <scope>NUCLEOTIDE SEQUENCE [LARGE SCALE GENOMIC DNA]</scope>
    <source>
        <strain evidence="1 2">PP10</strain>
    </source>
</reference>
<keyword evidence="2" id="KW-1185">Reference proteome</keyword>
<dbReference type="Pfam" id="PF03692">
    <property type="entry name" value="CxxCxxCC"/>
    <property type="match status" value="1"/>
</dbReference>
<dbReference type="InterPro" id="IPR005358">
    <property type="entry name" value="Puta_zinc/iron-chelating_dom"/>
</dbReference>
<accession>A0ABU5VX74</accession>
<sequence>MNVPAIAKSTFELLRNQPEFLKITETMITHLNKIKSSLERARFVHNVVDEYNQKIFSHPIVKELMPCKAGCTGCCHTQVSVTEDEAELLAHNISNGVEINYKLLEHQSLAGNDTDAFFAIPYKERRCVFLDDQGACKVYKDRPSVCRTNAVLGDAAQCDTSTNSGDGALRLVKTQEADMAIVGAFALAKESGTLPMMLSKVLKAKHAKENASILKSVFGRIAGKKPISKDHEI</sequence>
<dbReference type="PANTHER" id="PTHR35866:SF1">
    <property type="entry name" value="YKGJ FAMILY CYSTEINE CLUSTER PROTEIN"/>
    <property type="match status" value="1"/>
</dbReference>
<dbReference type="Proteomes" id="UP001302274">
    <property type="component" value="Unassembled WGS sequence"/>
</dbReference>
<protein>
    <submittedName>
        <fullName evidence="1">YkgJ family cysteine cluster protein</fullName>
    </submittedName>
</protein>
<gene>
    <name evidence="1" type="ORF">SHI21_12055</name>
</gene>